<keyword evidence="1" id="KW-0812">Transmembrane</keyword>
<proteinExistence type="predicted"/>
<sequence>MERILTGSGNPTSRNMARFKALFPINFVAFIVMAILGLQTDFSVWVRLMFVAGCLISIGIGVWVSKPVMQDTGSDKT</sequence>
<protein>
    <submittedName>
        <fullName evidence="2">Uncharacterized protein</fullName>
    </submittedName>
</protein>
<accession>A0A5M3Q0F1</accession>
<keyword evidence="1" id="KW-1133">Transmembrane helix</keyword>
<evidence type="ECO:0000313" key="3">
    <source>
        <dbReference type="Proteomes" id="UP000387223"/>
    </source>
</evidence>
<gene>
    <name evidence="2" type="ORF">MSSD14B_23160</name>
</gene>
<evidence type="ECO:0000313" key="2">
    <source>
        <dbReference type="EMBL" id="GBO88648.1"/>
    </source>
</evidence>
<feature type="transmembrane region" description="Helical" evidence="1">
    <location>
        <begin position="21"/>
        <end position="38"/>
    </location>
</feature>
<dbReference type="EMBL" id="BGZI01000015">
    <property type="protein sequence ID" value="GBO88648.1"/>
    <property type="molecule type" value="Genomic_DNA"/>
</dbReference>
<organism evidence="2 3">
    <name type="scientific">Marinobacter salsuginis</name>
    <dbReference type="NCBI Taxonomy" id="418719"/>
    <lineage>
        <taxon>Bacteria</taxon>
        <taxon>Pseudomonadati</taxon>
        <taxon>Pseudomonadota</taxon>
        <taxon>Gammaproteobacteria</taxon>
        <taxon>Pseudomonadales</taxon>
        <taxon>Marinobacteraceae</taxon>
        <taxon>Marinobacter</taxon>
    </lineage>
</organism>
<evidence type="ECO:0000256" key="1">
    <source>
        <dbReference type="SAM" id="Phobius"/>
    </source>
</evidence>
<name>A0A5M3Q0F1_9GAMM</name>
<dbReference type="Proteomes" id="UP000387223">
    <property type="component" value="Unassembled WGS sequence"/>
</dbReference>
<dbReference type="AlphaFoldDB" id="A0A5M3Q0F1"/>
<feature type="transmembrane region" description="Helical" evidence="1">
    <location>
        <begin position="44"/>
        <end position="64"/>
    </location>
</feature>
<comment type="caution">
    <text evidence="2">The sequence shown here is derived from an EMBL/GenBank/DDBJ whole genome shotgun (WGS) entry which is preliminary data.</text>
</comment>
<keyword evidence="1" id="KW-0472">Membrane</keyword>
<reference evidence="2 3" key="1">
    <citation type="journal article" date="2019" name="J. Gen. Appl. Microbiol.">
        <title>Aerobic degradation of cis-dichloroethene by the marine bacterium Marinobacter salsuginis strain 5N-3.</title>
        <authorList>
            <person name="Inoue Y."/>
            <person name="Fukunaga Y."/>
            <person name="Katsumata H."/>
            <person name="Ohji S."/>
            <person name="Hosoyama A."/>
            <person name="Mori K."/>
            <person name="Ando K."/>
        </authorList>
    </citation>
    <scope>NUCLEOTIDE SEQUENCE [LARGE SCALE GENOMIC DNA]</scope>
    <source>
        <strain evidence="2 3">NBRC 109114</strain>
    </source>
</reference>